<name>A0A1N6V0Z7_9ACTN</name>
<evidence type="ECO:0000256" key="1">
    <source>
        <dbReference type="SAM" id="SignalP"/>
    </source>
</evidence>
<dbReference type="RefSeq" id="WP_076433512.1">
    <property type="nucleotide sequence ID" value="NZ_FTNI01000003.1"/>
</dbReference>
<dbReference type="OrthoDB" id="4548672at2"/>
<dbReference type="Proteomes" id="UP000186096">
    <property type="component" value="Unassembled WGS sequence"/>
</dbReference>
<feature type="chain" id="PRO_5012703938" evidence="1">
    <location>
        <begin position="32"/>
        <end position="240"/>
    </location>
</feature>
<dbReference type="STRING" id="58117.SAMN05421833_103229"/>
<dbReference type="AlphaFoldDB" id="A0A1N6V0Z7"/>
<proteinExistence type="predicted"/>
<accession>A0A1N6V0Z7</accession>
<feature type="signal peptide" evidence="1">
    <location>
        <begin position="1"/>
        <end position="31"/>
    </location>
</feature>
<evidence type="ECO:0000313" key="3">
    <source>
        <dbReference type="Proteomes" id="UP000186096"/>
    </source>
</evidence>
<keyword evidence="3" id="KW-1185">Reference proteome</keyword>
<organism evidence="2 3">
    <name type="scientific">Microbispora rosea</name>
    <dbReference type="NCBI Taxonomy" id="58117"/>
    <lineage>
        <taxon>Bacteria</taxon>
        <taxon>Bacillati</taxon>
        <taxon>Actinomycetota</taxon>
        <taxon>Actinomycetes</taxon>
        <taxon>Streptosporangiales</taxon>
        <taxon>Streptosporangiaceae</taxon>
        <taxon>Microbispora</taxon>
    </lineage>
</organism>
<reference evidence="3" key="1">
    <citation type="submission" date="2017-01" db="EMBL/GenBank/DDBJ databases">
        <authorList>
            <person name="Varghese N."/>
            <person name="Submissions S."/>
        </authorList>
    </citation>
    <scope>NUCLEOTIDE SEQUENCE [LARGE SCALE GENOMIC DNA]</scope>
    <source>
        <strain evidence="3">ATCC 12950</strain>
    </source>
</reference>
<evidence type="ECO:0000313" key="2">
    <source>
        <dbReference type="EMBL" id="SIQ71472.1"/>
    </source>
</evidence>
<protein>
    <submittedName>
        <fullName evidence="2">Uncharacterized protein</fullName>
    </submittedName>
</protein>
<gene>
    <name evidence="2" type="ORF">SAMN05421833_103229</name>
</gene>
<sequence>MKRTLLGLAAAAIAGLAVTVPATLMAGPASAGGDFGPDTCQEGYVWREARSGDVVCVTPATRTQTKADNAARASRWTSGPFGPHTCVNGYVWREAFAGDDVCVTPAVRGQAKADNAKAADRRVSARLWISRYTVPPVDNGDGTATSTSVDDIPRLKLNGDHYNVGQVRLYIRFNTGRLYWSGTVSASAHSGYAGGSFGKKTGVFDCSGGGKAANAYAQAQDVVSGRWSPRLPVRVGCAVL</sequence>
<dbReference type="EMBL" id="FTNI01000003">
    <property type="protein sequence ID" value="SIQ71472.1"/>
    <property type="molecule type" value="Genomic_DNA"/>
</dbReference>
<keyword evidence="1" id="KW-0732">Signal</keyword>